<dbReference type="SUPFAM" id="SSF48403">
    <property type="entry name" value="Ankyrin repeat"/>
    <property type="match status" value="1"/>
</dbReference>
<evidence type="ECO:0000256" key="3">
    <source>
        <dbReference type="PROSITE-ProRule" id="PRU00023"/>
    </source>
</evidence>
<dbReference type="SMART" id="SM00248">
    <property type="entry name" value="ANK"/>
    <property type="match status" value="2"/>
</dbReference>
<dbReference type="PRINTS" id="PR01415">
    <property type="entry name" value="ANKYRIN"/>
</dbReference>
<keyword evidence="2 3" id="KW-0040">ANK repeat</keyword>
<keyword evidence="1" id="KW-0677">Repeat</keyword>
<evidence type="ECO:0000313" key="4">
    <source>
        <dbReference type="EMBL" id="OEU09367.1"/>
    </source>
</evidence>
<reference evidence="4 5" key="1">
    <citation type="submission" date="2016-09" db="EMBL/GenBank/DDBJ databases">
        <title>Extensive genetic diversity and differential bi-allelic expression allows diatom success in the polar Southern Ocean.</title>
        <authorList>
            <consortium name="DOE Joint Genome Institute"/>
            <person name="Mock T."/>
            <person name="Otillar R.P."/>
            <person name="Strauss J."/>
            <person name="Dupont C."/>
            <person name="Frickenhaus S."/>
            <person name="Maumus F."/>
            <person name="Mcmullan M."/>
            <person name="Sanges R."/>
            <person name="Schmutz J."/>
            <person name="Toseland A."/>
            <person name="Valas R."/>
            <person name="Veluchamy A."/>
            <person name="Ward B.J."/>
            <person name="Allen A."/>
            <person name="Barry K."/>
            <person name="Falciatore A."/>
            <person name="Ferrante M."/>
            <person name="Fortunato A.E."/>
            <person name="Gloeckner G."/>
            <person name="Gruber A."/>
            <person name="Hipkin R."/>
            <person name="Janech M."/>
            <person name="Kroth P."/>
            <person name="Leese F."/>
            <person name="Lindquist E."/>
            <person name="Lyon B.R."/>
            <person name="Martin J."/>
            <person name="Mayer C."/>
            <person name="Parker M."/>
            <person name="Quesneville H."/>
            <person name="Raymond J."/>
            <person name="Uhlig C."/>
            <person name="Valentin K.U."/>
            <person name="Worden A.Z."/>
            <person name="Armbrust E.V."/>
            <person name="Bowler C."/>
            <person name="Green B."/>
            <person name="Moulton V."/>
            <person name="Van Oosterhout C."/>
            <person name="Grigoriev I."/>
        </authorList>
    </citation>
    <scope>NUCLEOTIDE SEQUENCE [LARGE SCALE GENOMIC DNA]</scope>
    <source>
        <strain evidence="4 5">CCMP1102</strain>
    </source>
</reference>
<gene>
    <name evidence="4" type="ORF">FRACYDRAFT_277285</name>
</gene>
<dbReference type="OrthoDB" id="194358at2759"/>
<dbReference type="AlphaFoldDB" id="A0A1E7EU43"/>
<evidence type="ECO:0000256" key="2">
    <source>
        <dbReference type="ARBA" id="ARBA00023043"/>
    </source>
</evidence>
<dbReference type="Proteomes" id="UP000095751">
    <property type="component" value="Unassembled WGS sequence"/>
</dbReference>
<organism evidence="4 5">
    <name type="scientific">Fragilariopsis cylindrus CCMP1102</name>
    <dbReference type="NCBI Taxonomy" id="635003"/>
    <lineage>
        <taxon>Eukaryota</taxon>
        <taxon>Sar</taxon>
        <taxon>Stramenopiles</taxon>
        <taxon>Ochrophyta</taxon>
        <taxon>Bacillariophyta</taxon>
        <taxon>Bacillariophyceae</taxon>
        <taxon>Bacillariophycidae</taxon>
        <taxon>Bacillariales</taxon>
        <taxon>Bacillariaceae</taxon>
        <taxon>Fragilariopsis</taxon>
    </lineage>
</organism>
<dbReference type="PROSITE" id="PS50297">
    <property type="entry name" value="ANK_REP_REGION"/>
    <property type="match status" value="1"/>
</dbReference>
<name>A0A1E7EU43_9STRA</name>
<proteinExistence type="predicted"/>
<dbReference type="InterPro" id="IPR002110">
    <property type="entry name" value="Ankyrin_rpt"/>
</dbReference>
<protein>
    <submittedName>
        <fullName evidence="4">Uncharacterized protein</fullName>
    </submittedName>
</protein>
<evidence type="ECO:0000256" key="1">
    <source>
        <dbReference type="ARBA" id="ARBA00022737"/>
    </source>
</evidence>
<dbReference type="KEGG" id="fcy:FRACYDRAFT_277285"/>
<accession>A0A1E7EU43</accession>
<dbReference type="Gene3D" id="1.25.40.20">
    <property type="entry name" value="Ankyrin repeat-containing domain"/>
    <property type="match status" value="1"/>
</dbReference>
<dbReference type="EMBL" id="KV784375">
    <property type="protein sequence ID" value="OEU09367.1"/>
    <property type="molecule type" value="Genomic_DNA"/>
</dbReference>
<keyword evidence="5" id="KW-1185">Reference proteome</keyword>
<dbReference type="Pfam" id="PF12796">
    <property type="entry name" value="Ank_2"/>
    <property type="match status" value="1"/>
</dbReference>
<dbReference type="InParanoid" id="A0A1E7EU43"/>
<feature type="repeat" description="ANK" evidence="3">
    <location>
        <begin position="408"/>
        <end position="440"/>
    </location>
</feature>
<dbReference type="PANTHER" id="PTHR24171">
    <property type="entry name" value="ANKYRIN REPEAT DOMAIN-CONTAINING PROTEIN 39-RELATED"/>
    <property type="match status" value="1"/>
</dbReference>
<dbReference type="InterPro" id="IPR036770">
    <property type="entry name" value="Ankyrin_rpt-contain_sf"/>
</dbReference>
<sequence>MTPQTATLATTNDNRCFTYVFITIFSVVNAYDEPVEYGVDVSFPMQYEKITNNYPWLEHNMDPSIPVPAEYEDMVVQPLGDKRSMYNNYLEGCKKHFKKKGARCVQNELDRIAMTKRQPQSMQNYTKVGYKKIRAPKAVWDLVQAFWEKNKAYPKDENWGIGNTYTNNWETHSKMVSVEDSGLRGGGSGLKQKIWDAAKETISDWNGQELTQCSLYGVRVYYEGSVLAPHVDRLPLVSSAIINVAQDVDEPWPLEVIGHDGRAENVTMMPGDMVLYESHSVIHGRPFPLKGRFFANLFVHFEPIGHSVRHNHKHEGADRDVDQKYRDSLMRGSGGHENEQSGLPSYILAGTPEEDHWLQTHPNGVKSKRKSSVTGSTVAHLAAQGGDLDTLKTEVEKKKDLVHKRDANGWLPIHEGARGGHLEVVKYLVENGANINAVTGTGGGTALYYAKQKYDADHPVVAFLESIGALETGPDL</sequence>
<dbReference type="PROSITE" id="PS50088">
    <property type="entry name" value="ANK_REPEAT"/>
    <property type="match status" value="1"/>
</dbReference>
<evidence type="ECO:0000313" key="5">
    <source>
        <dbReference type="Proteomes" id="UP000095751"/>
    </source>
</evidence>